<dbReference type="FunFam" id="2.40.100.10:FF:000001">
    <property type="entry name" value="Peptidyl-prolyl cis-trans isomerase"/>
    <property type="match status" value="1"/>
</dbReference>
<dbReference type="PANTHER" id="PTHR11071">
    <property type="entry name" value="PEPTIDYL-PROLYL CIS-TRANS ISOMERASE"/>
    <property type="match status" value="1"/>
</dbReference>
<dbReference type="PRINTS" id="PR00153">
    <property type="entry name" value="CSAPPISMRASE"/>
</dbReference>
<evidence type="ECO:0000256" key="4">
    <source>
        <dbReference type="ARBA" id="ARBA00023235"/>
    </source>
</evidence>
<feature type="domain" description="PPIase cyclophilin-type" evidence="6">
    <location>
        <begin position="28"/>
        <end position="185"/>
    </location>
</feature>
<dbReference type="GO" id="GO:0003755">
    <property type="term" value="F:peptidyl-prolyl cis-trans isomerase activity"/>
    <property type="evidence" value="ECO:0007669"/>
    <property type="project" value="UniProtKB-UniRule"/>
</dbReference>
<evidence type="ECO:0000313" key="7">
    <source>
        <dbReference type="EMBL" id="KAK0060853.1"/>
    </source>
</evidence>
<keyword evidence="3 5" id="KW-0697">Rotamase</keyword>
<dbReference type="PROSITE" id="PS50072">
    <property type="entry name" value="CSA_PPIASE_2"/>
    <property type="match status" value="1"/>
</dbReference>
<dbReference type="PROSITE" id="PS00170">
    <property type="entry name" value="CSA_PPIASE_1"/>
    <property type="match status" value="1"/>
</dbReference>
<sequence>MNSLICLICSIVYALGEEIRPLITDKVSFDITIGGESAGTIEIAVFGDVVPKTARNFVELASGINGYGYEGSKFHRVIPDFMIQGGDFDKKDGTGFKSIYGGYFDDENFTLNHYASGWVSMANAGKDTNGCQFFITLTSTRWLDGHHTVFGMVLKGMDIVNKIAEVKTNSYDAPVEDVVIVKSRVESARHEQIFVDIVPED</sequence>
<comment type="catalytic activity">
    <reaction evidence="1 5">
        <text>[protein]-peptidylproline (omega=180) = [protein]-peptidylproline (omega=0)</text>
        <dbReference type="Rhea" id="RHEA:16237"/>
        <dbReference type="Rhea" id="RHEA-COMP:10747"/>
        <dbReference type="Rhea" id="RHEA-COMP:10748"/>
        <dbReference type="ChEBI" id="CHEBI:83833"/>
        <dbReference type="ChEBI" id="CHEBI:83834"/>
        <dbReference type="EC" id="5.2.1.8"/>
    </reaction>
</comment>
<dbReference type="GO" id="GO:0005737">
    <property type="term" value="C:cytoplasm"/>
    <property type="evidence" value="ECO:0007669"/>
    <property type="project" value="TreeGrafter"/>
</dbReference>
<keyword evidence="2 5" id="KW-0732">Signal</keyword>
<dbReference type="EC" id="5.2.1.8" evidence="5"/>
<dbReference type="PANTHER" id="PTHR11071:SF561">
    <property type="entry name" value="PEPTIDYL-PROLYL CIS-TRANS ISOMERASE D-RELATED"/>
    <property type="match status" value="1"/>
</dbReference>
<dbReference type="InterPro" id="IPR020892">
    <property type="entry name" value="Cyclophilin-type_PPIase_CS"/>
</dbReference>
<feature type="signal peptide" evidence="5">
    <location>
        <begin position="1"/>
        <end position="16"/>
    </location>
</feature>
<comment type="function">
    <text evidence="5">PPIases accelerate the folding of proteins. It catalyzes the cis-trans isomerization of proline imidic peptide bonds in oligopeptides.</text>
</comment>
<evidence type="ECO:0000256" key="3">
    <source>
        <dbReference type="ARBA" id="ARBA00023110"/>
    </source>
</evidence>
<dbReference type="Gene3D" id="2.40.100.10">
    <property type="entry name" value="Cyclophilin-like"/>
    <property type="match status" value="1"/>
</dbReference>
<dbReference type="AlphaFoldDB" id="A0AAD8BUH2"/>
<organism evidence="7 8">
    <name type="scientific">Biomphalaria pfeifferi</name>
    <name type="common">Bloodfluke planorb</name>
    <name type="synonym">Freshwater snail</name>
    <dbReference type="NCBI Taxonomy" id="112525"/>
    <lineage>
        <taxon>Eukaryota</taxon>
        <taxon>Metazoa</taxon>
        <taxon>Spiralia</taxon>
        <taxon>Lophotrochozoa</taxon>
        <taxon>Mollusca</taxon>
        <taxon>Gastropoda</taxon>
        <taxon>Heterobranchia</taxon>
        <taxon>Euthyneura</taxon>
        <taxon>Panpulmonata</taxon>
        <taxon>Hygrophila</taxon>
        <taxon>Lymnaeoidea</taxon>
        <taxon>Planorbidae</taxon>
        <taxon>Biomphalaria</taxon>
    </lineage>
</organism>
<evidence type="ECO:0000256" key="5">
    <source>
        <dbReference type="RuleBase" id="RU363019"/>
    </source>
</evidence>
<dbReference type="SUPFAM" id="SSF50891">
    <property type="entry name" value="Cyclophilin-like"/>
    <property type="match status" value="1"/>
</dbReference>
<reference evidence="7" key="1">
    <citation type="journal article" date="2023" name="PLoS Negl. Trop. Dis.">
        <title>A genome sequence for Biomphalaria pfeifferi, the major vector snail for the human-infecting parasite Schistosoma mansoni.</title>
        <authorList>
            <person name="Bu L."/>
            <person name="Lu L."/>
            <person name="Laidemitt M.R."/>
            <person name="Zhang S.M."/>
            <person name="Mutuku M."/>
            <person name="Mkoji G."/>
            <person name="Steinauer M."/>
            <person name="Loker E.S."/>
        </authorList>
    </citation>
    <scope>NUCLEOTIDE SEQUENCE</scope>
    <source>
        <strain evidence="7">KasaAsao</strain>
    </source>
</reference>
<dbReference type="Pfam" id="PF00160">
    <property type="entry name" value="Pro_isomerase"/>
    <property type="match status" value="1"/>
</dbReference>
<reference evidence="7" key="2">
    <citation type="submission" date="2023-04" db="EMBL/GenBank/DDBJ databases">
        <authorList>
            <person name="Bu L."/>
            <person name="Lu L."/>
            <person name="Laidemitt M.R."/>
            <person name="Zhang S.M."/>
            <person name="Mutuku M."/>
            <person name="Mkoji G."/>
            <person name="Steinauer M."/>
            <person name="Loker E.S."/>
        </authorList>
    </citation>
    <scope>NUCLEOTIDE SEQUENCE</scope>
    <source>
        <strain evidence="7">KasaAsao</strain>
        <tissue evidence="7">Whole Snail</tissue>
    </source>
</reference>
<dbReference type="InterPro" id="IPR002130">
    <property type="entry name" value="Cyclophilin-type_PPIase_dom"/>
</dbReference>
<dbReference type="GO" id="GO:0016018">
    <property type="term" value="F:cyclosporin A binding"/>
    <property type="evidence" value="ECO:0007669"/>
    <property type="project" value="TreeGrafter"/>
</dbReference>
<keyword evidence="8" id="KW-1185">Reference proteome</keyword>
<evidence type="ECO:0000259" key="6">
    <source>
        <dbReference type="PROSITE" id="PS50072"/>
    </source>
</evidence>
<name>A0AAD8BUH2_BIOPF</name>
<gene>
    <name evidence="7" type="ORF">Bpfe_009722</name>
</gene>
<feature type="chain" id="PRO_5041768413" description="Peptidyl-prolyl cis-trans isomerase" evidence="5">
    <location>
        <begin position="17"/>
        <end position="201"/>
    </location>
</feature>
<dbReference type="EMBL" id="JASAOG010000033">
    <property type="protein sequence ID" value="KAK0060853.1"/>
    <property type="molecule type" value="Genomic_DNA"/>
</dbReference>
<protein>
    <recommendedName>
        <fullName evidence="5">Peptidyl-prolyl cis-trans isomerase</fullName>
        <shortName evidence="5">PPIase</shortName>
        <ecNumber evidence="5">5.2.1.8</ecNumber>
    </recommendedName>
</protein>
<proteinExistence type="inferred from homology"/>
<dbReference type="InterPro" id="IPR024936">
    <property type="entry name" value="Cyclophilin-type_PPIase"/>
</dbReference>
<dbReference type="PIRSF" id="PIRSF001467">
    <property type="entry name" value="Peptidylpro_ismrse"/>
    <property type="match status" value="1"/>
</dbReference>
<keyword evidence="4 5" id="KW-0413">Isomerase</keyword>
<dbReference type="InterPro" id="IPR029000">
    <property type="entry name" value="Cyclophilin-like_dom_sf"/>
</dbReference>
<evidence type="ECO:0000256" key="1">
    <source>
        <dbReference type="ARBA" id="ARBA00000971"/>
    </source>
</evidence>
<evidence type="ECO:0000256" key="2">
    <source>
        <dbReference type="ARBA" id="ARBA00022729"/>
    </source>
</evidence>
<evidence type="ECO:0000313" key="8">
    <source>
        <dbReference type="Proteomes" id="UP001233172"/>
    </source>
</evidence>
<dbReference type="Proteomes" id="UP001233172">
    <property type="component" value="Unassembled WGS sequence"/>
</dbReference>
<comment type="caution">
    <text evidence="7">The sequence shown here is derived from an EMBL/GenBank/DDBJ whole genome shotgun (WGS) entry which is preliminary data.</text>
</comment>
<comment type="similarity">
    <text evidence="5">Belongs to the cyclophilin-type PPIase family.</text>
</comment>
<dbReference type="GO" id="GO:0006457">
    <property type="term" value="P:protein folding"/>
    <property type="evidence" value="ECO:0007669"/>
    <property type="project" value="InterPro"/>
</dbReference>
<accession>A0AAD8BUH2</accession>